<dbReference type="RefSeq" id="XP_003671631.1">
    <property type="nucleotide sequence ID" value="XM_003671583.1"/>
</dbReference>
<dbReference type="PROSITE" id="PS50256">
    <property type="entry name" value="PIR_REPEAT_2"/>
    <property type="match status" value="1"/>
</dbReference>
<feature type="signal peptide" evidence="4">
    <location>
        <begin position="1"/>
        <end position="20"/>
    </location>
</feature>
<protein>
    <recommendedName>
        <fullName evidence="7">Cell wall protein CWP1</fullName>
    </recommendedName>
</protein>
<dbReference type="GO" id="GO:0005199">
    <property type="term" value="F:structural constituent of cell wall"/>
    <property type="evidence" value="ECO:0007669"/>
    <property type="project" value="InterPro"/>
</dbReference>
<dbReference type="OrthoDB" id="5415592at2759"/>
<dbReference type="OMA" id="QTITSCE"/>
<reference evidence="5 6" key="1">
    <citation type="journal article" date="2011" name="Proc. Natl. Acad. Sci. U.S.A.">
        <title>Evolutionary erosion of yeast sex chromosomes by mating-type switching accidents.</title>
        <authorList>
            <person name="Gordon J.L."/>
            <person name="Armisen D."/>
            <person name="Proux-Wera E."/>
            <person name="Oheigeartaigh S.S."/>
            <person name="Byrne K.P."/>
            <person name="Wolfe K.H."/>
        </authorList>
    </citation>
    <scope>NUCLEOTIDE SEQUENCE [LARGE SCALE GENOMIC DNA]</scope>
    <source>
        <strain evidence="6">ATCC 10597 / BCRC 20456 / CBS 421 / NBRC 0211 / NRRL Y-12639</strain>
    </source>
</reference>
<dbReference type="Proteomes" id="UP000000689">
    <property type="component" value="Chromosome 8"/>
</dbReference>
<dbReference type="STRING" id="1071378.G0WF27"/>
<dbReference type="EMBL" id="HE580274">
    <property type="protein sequence ID" value="CCD26388.1"/>
    <property type="molecule type" value="Genomic_DNA"/>
</dbReference>
<gene>
    <name evidence="5" type="primary">NDAI0H02140</name>
    <name evidence="5" type="ordered locus">NDAI_0H02140</name>
</gene>
<feature type="region of interest" description="Disordered" evidence="3">
    <location>
        <begin position="138"/>
        <end position="163"/>
    </location>
</feature>
<evidence type="ECO:0000256" key="1">
    <source>
        <dbReference type="ARBA" id="ARBA00004196"/>
    </source>
</evidence>
<evidence type="ECO:0000256" key="2">
    <source>
        <dbReference type="ARBA" id="ARBA00022729"/>
    </source>
</evidence>
<sequence length="235" mass="23409">MQFSTAFYISLLALAKFVIADSASFGMVVIRSGSSLQYASVYAKDGKLAIGQESGNTFSGVVTDAGKLKLSDNKYAIEQTDGSFNEGSEEEGSTGFSVSSGYLSYKSSAFYAVGSGSDYTLSIKEASGSTPIALSARSADGSVVPDFEPSGSSSSEASKSTSAAASASARTTTSAAASAKTTTSAAASKGNVAAISQITDGQIQATISQHTENGAAKSVVGLGAGIVAAAAAMLL</sequence>
<dbReference type="eggNOG" id="ENOG502S09G">
    <property type="taxonomic scope" value="Eukaryota"/>
</dbReference>
<proteinExistence type="predicted"/>
<dbReference type="KEGG" id="ndi:NDAI_0H02140"/>
<accession>G0WF27</accession>
<keyword evidence="6" id="KW-1185">Reference proteome</keyword>
<dbReference type="InterPro" id="IPR000420">
    <property type="entry name" value="Yeast_PIR_rpt"/>
</dbReference>
<evidence type="ECO:0000256" key="3">
    <source>
        <dbReference type="SAM" id="MobiDB-lite"/>
    </source>
</evidence>
<keyword evidence="2 4" id="KW-0732">Signal</keyword>
<comment type="subcellular location">
    <subcellularLocation>
        <location evidence="1">Cell envelope</location>
    </subcellularLocation>
</comment>
<dbReference type="Pfam" id="PF00399">
    <property type="entry name" value="PIR"/>
    <property type="match status" value="1"/>
</dbReference>
<organism evidence="5 6">
    <name type="scientific">Naumovozyma dairenensis (strain ATCC 10597 / BCRC 20456 / CBS 421 / NBRC 0211 / NRRL Y-12639)</name>
    <name type="common">Saccharomyces dairenensis</name>
    <dbReference type="NCBI Taxonomy" id="1071378"/>
    <lineage>
        <taxon>Eukaryota</taxon>
        <taxon>Fungi</taxon>
        <taxon>Dikarya</taxon>
        <taxon>Ascomycota</taxon>
        <taxon>Saccharomycotina</taxon>
        <taxon>Saccharomycetes</taxon>
        <taxon>Saccharomycetales</taxon>
        <taxon>Saccharomycetaceae</taxon>
        <taxon>Naumovozyma</taxon>
    </lineage>
</organism>
<feature type="chain" id="PRO_5003411349" description="Cell wall protein CWP1" evidence="4">
    <location>
        <begin position="21"/>
        <end position="235"/>
    </location>
</feature>
<evidence type="ECO:0000256" key="4">
    <source>
        <dbReference type="SAM" id="SignalP"/>
    </source>
</evidence>
<dbReference type="AlphaFoldDB" id="G0WF27"/>
<dbReference type="GeneID" id="11495919"/>
<evidence type="ECO:0008006" key="7">
    <source>
        <dbReference type="Google" id="ProtNLM"/>
    </source>
</evidence>
<dbReference type="HOGENOM" id="CLU_054077_0_0_1"/>
<dbReference type="PROSITE" id="PS00929">
    <property type="entry name" value="PIR_REPEAT_1"/>
    <property type="match status" value="1"/>
</dbReference>
<name>G0WF27_NAUDC</name>
<evidence type="ECO:0000313" key="6">
    <source>
        <dbReference type="Proteomes" id="UP000000689"/>
    </source>
</evidence>
<evidence type="ECO:0000313" key="5">
    <source>
        <dbReference type="EMBL" id="CCD26388.1"/>
    </source>
</evidence>
<feature type="compositionally biased region" description="Low complexity" evidence="3">
    <location>
        <begin position="152"/>
        <end position="163"/>
    </location>
</feature>